<evidence type="ECO:0000256" key="2">
    <source>
        <dbReference type="ARBA" id="ARBA00023315"/>
    </source>
</evidence>
<dbReference type="Proteomes" id="UP000015525">
    <property type="component" value="Unassembled WGS sequence"/>
</dbReference>
<proteinExistence type="predicted"/>
<evidence type="ECO:0000259" key="3">
    <source>
        <dbReference type="PROSITE" id="PS51186"/>
    </source>
</evidence>
<keyword evidence="2" id="KW-0012">Acyltransferase</keyword>
<dbReference type="PATRIC" id="fig|1329909.3.peg.62"/>
<dbReference type="EMBL" id="ATHO01000005">
    <property type="protein sequence ID" value="EQB15015.1"/>
    <property type="molecule type" value="Genomic_DNA"/>
</dbReference>
<dbReference type="PROSITE" id="PS51186">
    <property type="entry name" value="GNAT"/>
    <property type="match status" value="1"/>
</dbReference>
<evidence type="ECO:0000256" key="1">
    <source>
        <dbReference type="ARBA" id="ARBA00022679"/>
    </source>
</evidence>
<dbReference type="InterPro" id="IPR000182">
    <property type="entry name" value="GNAT_dom"/>
</dbReference>
<dbReference type="AlphaFoldDB" id="T0IT38"/>
<dbReference type="GO" id="GO:0016747">
    <property type="term" value="F:acyltransferase activity, transferring groups other than amino-acyl groups"/>
    <property type="evidence" value="ECO:0007669"/>
    <property type="project" value="InterPro"/>
</dbReference>
<dbReference type="PANTHER" id="PTHR43877">
    <property type="entry name" value="AMINOALKYLPHOSPHONATE N-ACETYLTRANSFERASE-RELATED-RELATED"/>
    <property type="match status" value="1"/>
</dbReference>
<dbReference type="InterPro" id="IPR016181">
    <property type="entry name" value="Acyl_CoA_acyltransferase"/>
</dbReference>
<dbReference type="SUPFAM" id="SSF55729">
    <property type="entry name" value="Acyl-CoA N-acyltransferases (Nat)"/>
    <property type="match status" value="1"/>
</dbReference>
<name>T0IT38_9SPHN</name>
<evidence type="ECO:0000313" key="4">
    <source>
        <dbReference type="EMBL" id="EQB15015.1"/>
    </source>
</evidence>
<dbReference type="Gene3D" id="3.40.630.30">
    <property type="match status" value="1"/>
</dbReference>
<dbReference type="NCBIfam" id="NF033083">
    <property type="entry name" value="AAC_3_I"/>
    <property type="match status" value="1"/>
</dbReference>
<comment type="caution">
    <text evidence="4">The sequence shown here is derived from an EMBL/GenBank/DDBJ whole genome shotgun (WGS) entry which is preliminary data.</text>
</comment>
<dbReference type="InterPro" id="IPR050832">
    <property type="entry name" value="Bact_Acetyltransf"/>
</dbReference>
<accession>T0IT38</accession>
<reference evidence="4 5" key="1">
    <citation type="journal article" date="2013" name="Genome Announc.">
        <title>Draft Genome Sequence of Sphingobium quisquiliarum Strain P25T, a Novel Hexachlorocyclohexane (HCH)-Degrading Bacterium Isolated from an HCH Dumpsite.</title>
        <authorList>
            <person name="Kumar Singh A."/>
            <person name="Sangwan N."/>
            <person name="Sharma A."/>
            <person name="Gupta V."/>
            <person name="Khurana J.P."/>
            <person name="Lal R."/>
        </authorList>
    </citation>
    <scope>NUCLEOTIDE SEQUENCE [LARGE SCALE GENOMIC DNA]</scope>
    <source>
        <strain evidence="4 5">P25</strain>
    </source>
</reference>
<dbReference type="Pfam" id="PF00583">
    <property type="entry name" value="Acetyltransf_1"/>
    <property type="match status" value="1"/>
</dbReference>
<protein>
    <recommendedName>
        <fullName evidence="3">N-acetyltransferase domain-containing protein</fullName>
    </recommendedName>
</protein>
<keyword evidence="5" id="KW-1185">Reference proteome</keyword>
<evidence type="ECO:0000313" key="5">
    <source>
        <dbReference type="Proteomes" id="UP000015525"/>
    </source>
</evidence>
<feature type="domain" description="N-acetyltransferase" evidence="3">
    <location>
        <begin position="21"/>
        <end position="158"/>
    </location>
</feature>
<gene>
    <name evidence="4" type="ORF">L288_00345</name>
</gene>
<keyword evidence="1" id="KW-0808">Transferase</keyword>
<dbReference type="CDD" id="cd04301">
    <property type="entry name" value="NAT_SF"/>
    <property type="match status" value="1"/>
</dbReference>
<organism evidence="4 5">
    <name type="scientific">Sphingobium quisquiliarum P25</name>
    <dbReference type="NCBI Taxonomy" id="1329909"/>
    <lineage>
        <taxon>Bacteria</taxon>
        <taxon>Pseudomonadati</taxon>
        <taxon>Pseudomonadota</taxon>
        <taxon>Alphaproteobacteria</taxon>
        <taxon>Sphingomonadales</taxon>
        <taxon>Sphingomonadaceae</taxon>
        <taxon>Sphingobium</taxon>
    </lineage>
</organism>
<dbReference type="RefSeq" id="WP_021236410.1">
    <property type="nucleotide sequence ID" value="NZ_ATHO01000005.1"/>
</dbReference>
<sequence>MTAAGNHSGAAVIRIGPDGVATMRAVNALFAEVFDDLQSYAGLPPSDDYLTDLLADPRFIALAALEGDRVVGALAAYELRKFEQQRSEIYIYDLAVAADRRRQGIATALIDALRPVAIAAGAWVIYVQADLEDEPAVALYTRLGAREDVLHFDIAPRA</sequence>